<feature type="compositionally biased region" description="Polar residues" evidence="1">
    <location>
        <begin position="125"/>
        <end position="139"/>
    </location>
</feature>
<feature type="compositionally biased region" description="Polar residues" evidence="1">
    <location>
        <begin position="360"/>
        <end position="371"/>
    </location>
</feature>
<feature type="region of interest" description="Disordered" evidence="1">
    <location>
        <begin position="1032"/>
        <end position="1060"/>
    </location>
</feature>
<feature type="region of interest" description="Disordered" evidence="1">
    <location>
        <begin position="216"/>
        <end position="239"/>
    </location>
</feature>
<dbReference type="Gene3D" id="3.80.10.10">
    <property type="entry name" value="Ribonuclease Inhibitor"/>
    <property type="match status" value="1"/>
</dbReference>
<feature type="compositionally biased region" description="Basic and acidic residues" evidence="1">
    <location>
        <begin position="31"/>
        <end position="40"/>
    </location>
</feature>
<feature type="compositionally biased region" description="Polar residues" evidence="1">
    <location>
        <begin position="296"/>
        <end position="322"/>
    </location>
</feature>
<feature type="compositionally biased region" description="Low complexity" evidence="1">
    <location>
        <begin position="140"/>
        <end position="154"/>
    </location>
</feature>
<feature type="compositionally biased region" description="Low complexity" evidence="1">
    <location>
        <begin position="275"/>
        <end position="288"/>
    </location>
</feature>
<dbReference type="SMART" id="SM00325">
    <property type="entry name" value="RhoGEF"/>
    <property type="match status" value="1"/>
</dbReference>
<dbReference type="GO" id="GO:0035556">
    <property type="term" value="P:intracellular signal transduction"/>
    <property type="evidence" value="ECO:0007669"/>
    <property type="project" value="InterPro"/>
</dbReference>
<dbReference type="EMBL" id="MU167267">
    <property type="protein sequence ID" value="KAG0145985.1"/>
    <property type="molecule type" value="Genomic_DNA"/>
</dbReference>
<evidence type="ECO:0000256" key="1">
    <source>
        <dbReference type="SAM" id="MobiDB-lite"/>
    </source>
</evidence>
<feature type="domain" description="DH" evidence="2">
    <location>
        <begin position="1117"/>
        <end position="1424"/>
    </location>
</feature>
<evidence type="ECO:0000259" key="2">
    <source>
        <dbReference type="PROSITE" id="PS50010"/>
    </source>
</evidence>
<dbReference type="SUPFAM" id="SSF52058">
    <property type="entry name" value="L domain-like"/>
    <property type="match status" value="1"/>
</dbReference>
<dbReference type="Gene3D" id="1.20.900.10">
    <property type="entry name" value="Dbl homology (DH) domain"/>
    <property type="match status" value="1"/>
</dbReference>
<dbReference type="GO" id="GO:0005085">
    <property type="term" value="F:guanyl-nucleotide exchange factor activity"/>
    <property type="evidence" value="ECO:0007669"/>
    <property type="project" value="InterPro"/>
</dbReference>
<feature type="region of interest" description="Disordered" evidence="1">
    <location>
        <begin position="360"/>
        <end position="414"/>
    </location>
</feature>
<dbReference type="SUPFAM" id="SSF48065">
    <property type="entry name" value="DBL homology domain (DH-domain)"/>
    <property type="match status" value="1"/>
</dbReference>
<dbReference type="CDD" id="cd00160">
    <property type="entry name" value="RhoGEF"/>
    <property type="match status" value="1"/>
</dbReference>
<feature type="compositionally biased region" description="Basic and acidic residues" evidence="1">
    <location>
        <begin position="710"/>
        <end position="721"/>
    </location>
</feature>
<dbReference type="PANTHER" id="PTHR12673:SF270">
    <property type="entry name" value="FYVE-TYPE DOMAIN-CONTAINING PROTEIN"/>
    <property type="match status" value="1"/>
</dbReference>
<dbReference type="InterPro" id="IPR032675">
    <property type="entry name" value="LRR_dom_sf"/>
</dbReference>
<feature type="compositionally biased region" description="Pro residues" evidence="1">
    <location>
        <begin position="1041"/>
        <end position="1054"/>
    </location>
</feature>
<dbReference type="InterPro" id="IPR000219">
    <property type="entry name" value="DH_dom"/>
</dbReference>
<feature type="region of interest" description="Disordered" evidence="1">
    <location>
        <begin position="655"/>
        <end position="721"/>
    </location>
</feature>
<feature type="compositionally biased region" description="Polar residues" evidence="1">
    <location>
        <begin position="380"/>
        <end position="397"/>
    </location>
</feature>
<proteinExistence type="predicted"/>
<dbReference type="Proteomes" id="UP000886653">
    <property type="component" value="Unassembled WGS sequence"/>
</dbReference>
<gene>
    <name evidence="3" type="ORF">CROQUDRAFT_78172</name>
</gene>
<protein>
    <recommendedName>
        <fullName evidence="2">DH domain-containing protein</fullName>
    </recommendedName>
</protein>
<feature type="compositionally biased region" description="Low complexity" evidence="1">
    <location>
        <begin position="994"/>
        <end position="1005"/>
    </location>
</feature>
<name>A0A9P6NM04_9BASI</name>
<dbReference type="PANTHER" id="PTHR12673">
    <property type="entry name" value="FACIOGENITAL DYSPLASIA PROTEIN"/>
    <property type="match status" value="1"/>
</dbReference>
<dbReference type="InterPro" id="IPR001331">
    <property type="entry name" value="GDS_CDC24_CS"/>
</dbReference>
<comment type="caution">
    <text evidence="3">The sequence shown here is derived from an EMBL/GenBank/DDBJ whole genome shotgun (WGS) entry which is preliminary data.</text>
</comment>
<feature type="region of interest" description="Disordered" evidence="1">
    <location>
        <begin position="275"/>
        <end position="328"/>
    </location>
</feature>
<feature type="region of interest" description="Disordered" evidence="1">
    <location>
        <begin position="982"/>
        <end position="1015"/>
    </location>
</feature>
<feature type="region of interest" description="Disordered" evidence="1">
    <location>
        <begin position="791"/>
        <end position="810"/>
    </location>
</feature>
<dbReference type="PROSITE" id="PS50010">
    <property type="entry name" value="DH_2"/>
    <property type="match status" value="1"/>
</dbReference>
<organism evidence="3 4">
    <name type="scientific">Cronartium quercuum f. sp. fusiforme G11</name>
    <dbReference type="NCBI Taxonomy" id="708437"/>
    <lineage>
        <taxon>Eukaryota</taxon>
        <taxon>Fungi</taxon>
        <taxon>Dikarya</taxon>
        <taxon>Basidiomycota</taxon>
        <taxon>Pucciniomycotina</taxon>
        <taxon>Pucciniomycetes</taxon>
        <taxon>Pucciniales</taxon>
        <taxon>Coleosporiaceae</taxon>
        <taxon>Cronartium</taxon>
    </lineage>
</organism>
<keyword evidence="4" id="KW-1185">Reference proteome</keyword>
<sequence length="1589" mass="172838">MSSQPNHNIIINNNSNRPLRPRRSAASLRSIPERPSKELDQPPLPIPLTPWIEPATPLLHNQMSNIPNQFSIHPSHVLSPNDRPPINEFAPLDSPSSLPPIHDHPSYPSTPGLRDQRLLTRHRPTSQSLSTRHSEGSQYATSSSAWTPSSATGSRLGFEPNDKGIRTSIASRDSRFTAETDYEDYGSKPLPLLPPTTTNSNPARAIHLAMSASWHGLPAEHNPSSPPPPPVTQPISSHPNQSFEQLVQPTIVSLIHPNDQADLVGLGITSDQVVSATRSSRSPSLSGRAQDGWRSNAHNSSTLQSAKQRSTTLAAPTNSSAHSRAPTPIMMETLTDKASNSEQSKLTKITVPAHSLGLAVNQSPSITNNPNEFELPQPRPSTTPSSATHQAQRQSNPDLDDSEPASVLGPESSEASKAKFYQKHHLGTWDVFGDCSPVLPSNLQIPSQAVVLAEEGRGRIIDFATMKCQLEDLEVPDDTTHLLLPKIRSPYVLGSLLSSRLSSLTSTLVVLDISDSELVSLPAAIASCTALEELNISGNVCASGDLPAWIAHLLSLKVFAADRCGLVHLVNPLGNLSHLHDLSLRFNHLKSLPSWLCHLQALEVLLVDGNDFEPPWLELAEPLLSANYRLSESEPMLPSASSTSEVDSISGLQTYRHGPSEAQSLRSASQRAVTDPRPTRPPFSPPNSAGRLFHRSGLPDFEPAHGTAIKRSDSVESDHHRDSYIRRLRSAGDIASASNSRPGSYHEKAPNQLLGSLIEAEASVASLHEPLSVFTTAHSTSSNLQLPLRQATPAPRGTPQGLNIPPPPIPPIKDQKKAFGFLKKMSLGKLRRDPPTARARTKSIEARAATAYLLQTQTVPEASPFQPQLQRPQLSALMDSSKSVSEEVISSTREAFGGRPLLASIHSADTSEWPSLRAEPQAPPQLSPRGGRRRSFLKIEPHLGFGMGGMKFEPLPMIPSWTHSLADADGLVEDLIQQATHSGGPISQTRKELPSTSATPTQPSTNRSSTIDPRTGLRSIMMYLRDVHDLAGGEPAVAPNSAPPPPPPPPPPPGSNMQAVLRPGVSRASSMKQFDRAGNTLSTFIDLDGEPDGTTNAPTPPTAPNTTATKVSDNPTRRMKVIEEVISTEKSYIRGLRELQDIYIASAIAMGTNGIGKEKEAVVPASERKVVFGNVEAIIGFHVEVLLPDLQEVMDRLIEKQLALNIPSIVSHKAKGASVASRINKKNGEISVMIADANLEDETIVERKKVEINGELIKAAAEEIAKVFIRHAAFLKLYSTYITQFDTALERLREWTVTTSNTITLNPIINNSTTSWQPNNVHTNNSLQISPAQKKRLKAYLKKCRSNPSHSQMNLESYLLMPVQRLPRYKLLLENLQSCTPDSNCCLEDDDHNNVEGNGSIGPNRLVTEALSLISAVTAEMNERKRDSEGRQRLLYWQQRFGNKFRSPLVQPHRTLIKEGRVTLMRTVKLTTKDVFSATGTQAKVRVPALSTDSQSASMIMLLCTDLLVLVRDPGDGGAGPASASATLHQALRLAQHTRTHISLPASVFGAEQTMVRFVDPRAIFYFQCGCQRTAAEWAVAVNQQVPLL</sequence>
<dbReference type="Pfam" id="PF00621">
    <property type="entry name" value="RhoGEF"/>
    <property type="match status" value="1"/>
</dbReference>
<evidence type="ECO:0000313" key="3">
    <source>
        <dbReference type="EMBL" id="KAG0145985.1"/>
    </source>
</evidence>
<feature type="region of interest" description="Disordered" evidence="1">
    <location>
        <begin position="912"/>
        <end position="934"/>
    </location>
</feature>
<dbReference type="InterPro" id="IPR035899">
    <property type="entry name" value="DBL_dom_sf"/>
</dbReference>
<accession>A0A9P6NM04</accession>
<dbReference type="GO" id="GO:0005737">
    <property type="term" value="C:cytoplasm"/>
    <property type="evidence" value="ECO:0007669"/>
    <property type="project" value="TreeGrafter"/>
</dbReference>
<dbReference type="InterPro" id="IPR051092">
    <property type="entry name" value="FYVE_RhoGEF_PH"/>
</dbReference>
<dbReference type="OrthoDB" id="660555at2759"/>
<feature type="region of interest" description="Disordered" evidence="1">
    <location>
        <begin position="71"/>
        <end position="201"/>
    </location>
</feature>
<reference evidence="3" key="1">
    <citation type="submission" date="2013-11" db="EMBL/GenBank/DDBJ databases">
        <title>Genome sequence of the fusiform rust pathogen reveals effectors for host alternation and coevolution with pine.</title>
        <authorList>
            <consortium name="DOE Joint Genome Institute"/>
            <person name="Smith K."/>
            <person name="Pendleton A."/>
            <person name="Kubisiak T."/>
            <person name="Anderson C."/>
            <person name="Salamov A."/>
            <person name="Aerts A."/>
            <person name="Riley R."/>
            <person name="Clum A."/>
            <person name="Lindquist E."/>
            <person name="Ence D."/>
            <person name="Campbell M."/>
            <person name="Kronenberg Z."/>
            <person name="Feau N."/>
            <person name="Dhillon B."/>
            <person name="Hamelin R."/>
            <person name="Burleigh J."/>
            <person name="Smith J."/>
            <person name="Yandell M."/>
            <person name="Nelson C."/>
            <person name="Grigoriev I."/>
            <person name="Davis J."/>
        </authorList>
    </citation>
    <scope>NUCLEOTIDE SEQUENCE</scope>
    <source>
        <strain evidence="3">G11</strain>
    </source>
</reference>
<feature type="compositionally biased region" description="Low complexity" evidence="1">
    <location>
        <begin position="8"/>
        <end position="30"/>
    </location>
</feature>
<feature type="region of interest" description="Disordered" evidence="1">
    <location>
        <begin position="1"/>
        <end position="44"/>
    </location>
</feature>
<evidence type="ECO:0000313" key="4">
    <source>
        <dbReference type="Proteomes" id="UP000886653"/>
    </source>
</evidence>
<feature type="compositionally biased region" description="Polar residues" evidence="1">
    <location>
        <begin position="661"/>
        <end position="672"/>
    </location>
</feature>
<dbReference type="PROSITE" id="PS00741">
    <property type="entry name" value="DH_1"/>
    <property type="match status" value="1"/>
</dbReference>
<feature type="region of interest" description="Disordered" evidence="1">
    <location>
        <begin position="1083"/>
        <end position="1112"/>
    </location>
</feature>